<dbReference type="Proteomes" id="UP001620626">
    <property type="component" value="Unassembled WGS sequence"/>
</dbReference>
<reference evidence="2 3" key="1">
    <citation type="submission" date="2024-10" db="EMBL/GenBank/DDBJ databases">
        <authorList>
            <person name="Kim D."/>
        </authorList>
    </citation>
    <scope>NUCLEOTIDE SEQUENCE [LARGE SCALE GENOMIC DNA]</scope>
    <source>
        <strain evidence="2">BH-2024</strain>
    </source>
</reference>
<accession>A0ABD2KEL4</accession>
<feature type="region of interest" description="Disordered" evidence="1">
    <location>
        <begin position="110"/>
        <end position="135"/>
    </location>
</feature>
<organism evidence="2 3">
    <name type="scientific">Heterodera trifolii</name>
    <dbReference type="NCBI Taxonomy" id="157864"/>
    <lineage>
        <taxon>Eukaryota</taxon>
        <taxon>Metazoa</taxon>
        <taxon>Ecdysozoa</taxon>
        <taxon>Nematoda</taxon>
        <taxon>Chromadorea</taxon>
        <taxon>Rhabditida</taxon>
        <taxon>Tylenchina</taxon>
        <taxon>Tylenchomorpha</taxon>
        <taxon>Tylenchoidea</taxon>
        <taxon>Heteroderidae</taxon>
        <taxon>Heteroderinae</taxon>
        <taxon>Heterodera</taxon>
    </lineage>
</organism>
<sequence>MSHSQHQHPLLFPSSSQSAPPAISSDQFLAQNAFLLHPSHPSSHHSFTHPMNFQHSPMTDFGFPLSEYSQMLSTEAPTGATTPATDGAIVVPSRSQQQPQLHQPHLAIQIFPSPPTEGAGGRSGKSANSKKGKFGPWTHRREIWGIIGIPIHFC</sequence>
<proteinExistence type="predicted"/>
<evidence type="ECO:0000256" key="1">
    <source>
        <dbReference type="SAM" id="MobiDB-lite"/>
    </source>
</evidence>
<feature type="compositionally biased region" description="Low complexity" evidence="1">
    <location>
        <begin position="13"/>
        <end position="22"/>
    </location>
</feature>
<keyword evidence="3" id="KW-1185">Reference proteome</keyword>
<evidence type="ECO:0000313" key="2">
    <source>
        <dbReference type="EMBL" id="KAL3101388.1"/>
    </source>
</evidence>
<name>A0ABD2KEL4_9BILA</name>
<protein>
    <submittedName>
        <fullName evidence="2">Uncharacterized protein</fullName>
    </submittedName>
</protein>
<dbReference type="EMBL" id="JBICBT010000782">
    <property type="protein sequence ID" value="KAL3101388.1"/>
    <property type="molecule type" value="Genomic_DNA"/>
</dbReference>
<evidence type="ECO:0000313" key="3">
    <source>
        <dbReference type="Proteomes" id="UP001620626"/>
    </source>
</evidence>
<comment type="caution">
    <text evidence="2">The sequence shown here is derived from an EMBL/GenBank/DDBJ whole genome shotgun (WGS) entry which is preliminary data.</text>
</comment>
<feature type="region of interest" description="Disordered" evidence="1">
    <location>
        <begin position="1"/>
        <end position="22"/>
    </location>
</feature>
<dbReference type="AlphaFoldDB" id="A0ABD2KEL4"/>
<gene>
    <name evidence="2" type="ORF">niasHT_021506</name>
</gene>